<evidence type="ECO:0000259" key="14">
    <source>
        <dbReference type="Pfam" id="PF01274"/>
    </source>
</evidence>
<keyword evidence="6 10" id="KW-0479">Metal-binding</keyword>
<feature type="binding site" evidence="10">
    <location>
        <position position="436"/>
    </location>
    <ligand>
        <name>Mg(2+)</name>
        <dbReference type="ChEBI" id="CHEBI:18420"/>
    </ligand>
</feature>
<evidence type="ECO:0000256" key="3">
    <source>
        <dbReference type="ARBA" id="ARBA00022490"/>
    </source>
</evidence>
<protein>
    <recommendedName>
        <fullName evidence="10 11">Malate synthase G</fullName>
        <ecNumber evidence="10 11">2.3.3.9</ecNumber>
    </recommendedName>
</protein>
<evidence type="ECO:0000259" key="16">
    <source>
        <dbReference type="Pfam" id="PF20658"/>
    </source>
</evidence>
<evidence type="ECO:0000256" key="4">
    <source>
        <dbReference type="ARBA" id="ARBA00022532"/>
    </source>
</evidence>
<feature type="binding site" evidence="10">
    <location>
        <position position="344"/>
    </location>
    <ligand>
        <name>glyoxylate</name>
        <dbReference type="ChEBI" id="CHEBI:36655"/>
    </ligand>
</feature>
<evidence type="ECO:0000256" key="6">
    <source>
        <dbReference type="ARBA" id="ARBA00022723"/>
    </source>
</evidence>
<dbReference type="PANTHER" id="PTHR42739">
    <property type="entry name" value="MALATE SYNTHASE G"/>
    <property type="match status" value="1"/>
</dbReference>
<keyword evidence="7 10" id="KW-0460">Magnesium</keyword>
<evidence type="ECO:0000313" key="18">
    <source>
        <dbReference type="EMBL" id="EPR35693.1"/>
    </source>
</evidence>
<dbReference type="InterPro" id="IPR048355">
    <property type="entry name" value="MS_C"/>
</dbReference>
<evidence type="ECO:0000256" key="11">
    <source>
        <dbReference type="NCBIfam" id="TIGR01345"/>
    </source>
</evidence>
<dbReference type="GO" id="GO:0006097">
    <property type="term" value="P:glyoxylate cycle"/>
    <property type="evidence" value="ECO:0007669"/>
    <property type="project" value="UniProtKB-UniRule"/>
</dbReference>
<dbReference type="Pfam" id="PF01274">
    <property type="entry name" value="MS_TIM-barrel"/>
    <property type="match status" value="1"/>
</dbReference>
<feature type="active site" description="Proton donor" evidence="10 12">
    <location>
        <position position="634"/>
    </location>
</feature>
<dbReference type="InterPro" id="IPR048357">
    <property type="entry name" value="MSG_insertion"/>
</dbReference>
<feature type="modified residue" description="Cysteine sulfenic acid (-SOH)" evidence="10">
    <location>
        <position position="620"/>
    </location>
</feature>
<dbReference type="HAMAP" id="MF_00641">
    <property type="entry name" value="Malate_synth_G"/>
    <property type="match status" value="1"/>
</dbReference>
<dbReference type="Proteomes" id="UP000014975">
    <property type="component" value="Unassembled WGS sequence"/>
</dbReference>
<dbReference type="InterPro" id="IPR048356">
    <property type="entry name" value="MS_N"/>
</dbReference>
<keyword evidence="2 10" id="KW-0329">Glyoxylate bypass</keyword>
<evidence type="ECO:0000259" key="15">
    <source>
        <dbReference type="Pfam" id="PF20656"/>
    </source>
</evidence>
<evidence type="ECO:0000256" key="1">
    <source>
        <dbReference type="ARBA" id="ARBA00001946"/>
    </source>
</evidence>
<feature type="domain" description="Malate synthase G alpha-beta insertion" evidence="16">
    <location>
        <begin position="160"/>
        <end position="239"/>
    </location>
</feature>
<dbReference type="NCBIfam" id="NF002825">
    <property type="entry name" value="PRK02999.1"/>
    <property type="match status" value="1"/>
</dbReference>
<comment type="catalytic activity">
    <reaction evidence="9 10 13">
        <text>glyoxylate + acetyl-CoA + H2O = (S)-malate + CoA + H(+)</text>
        <dbReference type="Rhea" id="RHEA:18181"/>
        <dbReference type="ChEBI" id="CHEBI:15377"/>
        <dbReference type="ChEBI" id="CHEBI:15378"/>
        <dbReference type="ChEBI" id="CHEBI:15589"/>
        <dbReference type="ChEBI" id="CHEBI:36655"/>
        <dbReference type="ChEBI" id="CHEBI:57287"/>
        <dbReference type="ChEBI" id="CHEBI:57288"/>
        <dbReference type="EC" id="2.3.3.9"/>
    </reaction>
</comment>
<dbReference type="EC" id="2.3.3.9" evidence="10 11"/>
<evidence type="ECO:0000256" key="9">
    <source>
        <dbReference type="ARBA" id="ARBA00047918"/>
    </source>
</evidence>
<dbReference type="PANTHER" id="PTHR42739:SF1">
    <property type="entry name" value="MALATE SYNTHASE G"/>
    <property type="match status" value="1"/>
</dbReference>
<feature type="binding site" evidence="10">
    <location>
        <position position="436"/>
    </location>
    <ligand>
        <name>glyoxylate</name>
        <dbReference type="ChEBI" id="CHEBI:36655"/>
    </ligand>
</feature>
<comment type="function">
    <text evidence="10">Involved in the glycolate utilization. Catalyzes the condensation and subsequent hydrolysis of acetyl-coenzyme A (acetyl-CoA) and glyoxylate to form malate and CoA.</text>
</comment>
<evidence type="ECO:0000313" key="19">
    <source>
        <dbReference type="Proteomes" id="UP000014975"/>
    </source>
</evidence>
<dbReference type="PATRIC" id="fig|1121439.3.peg.419"/>
<dbReference type="Pfam" id="PF20659">
    <property type="entry name" value="MS_C"/>
    <property type="match status" value="1"/>
</dbReference>
<dbReference type="GO" id="GO:0009436">
    <property type="term" value="P:glyoxylate catabolic process"/>
    <property type="evidence" value="ECO:0007669"/>
    <property type="project" value="TreeGrafter"/>
</dbReference>
<dbReference type="NCBIfam" id="TIGR01345">
    <property type="entry name" value="malate_syn_G"/>
    <property type="match status" value="1"/>
</dbReference>
<name>S7UTN7_9BACT</name>
<dbReference type="InterPro" id="IPR001465">
    <property type="entry name" value="Malate_synthase_TIM"/>
</dbReference>
<evidence type="ECO:0000259" key="17">
    <source>
        <dbReference type="Pfam" id="PF20659"/>
    </source>
</evidence>
<dbReference type="UniPathway" id="UPA00703">
    <property type="reaction ID" value="UER00720"/>
</dbReference>
<sequence>MADMVQVGGMTVEKILYDTIALGILPGTGIEAERFFAALAALVDRFGPRNAELLAVRDEMQAKIDAWHRERTGASHDPAAYEAFLREIGYLLPEGPDFAIETSGVDPEIASIAGPQLVAPVTNARYALNAANARWGSLYDALYGTDVLPEEPGSEKGLGYNPARGAQVMAYASAFLDRAAPLSEGSHSEVVRYAVVDAAQGKTLSAVLGSGRHTGLARPAQFAGYAGEADEPKAVLLVNNGLHVELAIDRSHPIGREHPAGLKDVVLEAAVTAILDMEDSVAAVDGPDKALCYKNLTGLMRGDLSAEFAKGGKTVSRSLVGDRQYVAPQGARLTLPGRSLLLVRTVGLLMTTDAVRDADNKPIPEGILDTLVAAAAALHDLRGHGKHRNSRAGAFYIVKPKLHGPNEVAFTCELFDAVEDALGLSRHMLKIGVMDEERRTTVNLKECVRAAKERIIFINTGFLDRTGDEIHTCMEAGPVVRKGAMKSEPWIAAYEDWNVDVGLACGFSGRAQIGKGMWPKPDMMREMVQTKAVHPSAGANCAWVPSPTAATLHAMHYHEVDVFARQAALRGKRRATLAALLTLPLMADRPTAEEIAEEIATNAQSILGYVVRWVEQGVGCSKVPDLSDVGLMEDRATLRISSQHIANWLHHGVCGPDEVREHFERMAATVDRQNANDPAYRPMSRDFSASMAFQAALDLVFKGREQPSGYTEPILHARRVEFKARQGLK</sequence>
<dbReference type="InterPro" id="IPR006253">
    <property type="entry name" value="Malate_synthG"/>
</dbReference>
<accession>S7UTN7</accession>
<evidence type="ECO:0000256" key="5">
    <source>
        <dbReference type="ARBA" id="ARBA00022679"/>
    </source>
</evidence>
<comment type="similarity">
    <text evidence="10 13">Belongs to the malate synthase family. GlcB subfamily.</text>
</comment>
<feature type="binding site" evidence="10">
    <location>
        <position position="545"/>
    </location>
    <ligand>
        <name>acetyl-CoA</name>
        <dbReference type="ChEBI" id="CHEBI:57288"/>
    </ligand>
</feature>
<dbReference type="InterPro" id="IPR011076">
    <property type="entry name" value="Malate_synth_sf"/>
</dbReference>
<dbReference type="STRING" id="1121439.dsat_2034"/>
<dbReference type="OrthoDB" id="9762054at2"/>
<feature type="binding site" evidence="10">
    <location>
        <position position="464"/>
    </location>
    <ligand>
        <name>Mg(2+)</name>
        <dbReference type="ChEBI" id="CHEBI:18420"/>
    </ligand>
</feature>
<evidence type="ECO:0000256" key="12">
    <source>
        <dbReference type="PIRSR" id="PIRSR601465-50"/>
    </source>
</evidence>
<dbReference type="GO" id="GO:0005829">
    <property type="term" value="C:cytosol"/>
    <property type="evidence" value="ECO:0007669"/>
    <property type="project" value="TreeGrafter"/>
</dbReference>
<dbReference type="SUPFAM" id="SSF51645">
    <property type="entry name" value="Malate synthase G"/>
    <property type="match status" value="1"/>
</dbReference>
<keyword evidence="5 10" id="KW-0808">Transferase</keyword>
<feature type="active site" description="Proton acceptor" evidence="10 12">
    <location>
        <position position="344"/>
    </location>
</feature>
<evidence type="ECO:0000256" key="10">
    <source>
        <dbReference type="HAMAP-Rule" id="MF_00641"/>
    </source>
</evidence>
<feature type="domain" description="Malate synthase C-terminal" evidence="17">
    <location>
        <begin position="594"/>
        <end position="690"/>
    </location>
</feature>
<comment type="caution">
    <text evidence="10">Lacks conserved residue(s) required for the propagation of feature annotation.</text>
</comment>
<keyword evidence="3 10" id="KW-0963">Cytoplasm</keyword>
<feature type="domain" description="Malate synthase N-terminal" evidence="15">
    <location>
        <begin position="25"/>
        <end position="73"/>
    </location>
</feature>
<evidence type="ECO:0000256" key="2">
    <source>
        <dbReference type="ARBA" id="ARBA00022435"/>
    </source>
</evidence>
<dbReference type="RefSeq" id="WP_020885920.1">
    <property type="nucleotide sequence ID" value="NZ_ATHI01000003.1"/>
</dbReference>
<dbReference type="InterPro" id="IPR046363">
    <property type="entry name" value="MS_N_TIM-barrel_dom"/>
</dbReference>
<dbReference type="GO" id="GO:0000287">
    <property type="term" value="F:magnesium ion binding"/>
    <property type="evidence" value="ECO:0007669"/>
    <property type="project" value="TreeGrafter"/>
</dbReference>
<comment type="caution">
    <text evidence="18">The sequence shown here is derived from an EMBL/GenBank/DDBJ whole genome shotgun (WGS) entry which is preliminary data.</text>
</comment>
<organism evidence="18 19">
    <name type="scientific">Alkalidesulfovibrio alkalitolerans DSM 16529</name>
    <dbReference type="NCBI Taxonomy" id="1121439"/>
    <lineage>
        <taxon>Bacteria</taxon>
        <taxon>Pseudomonadati</taxon>
        <taxon>Thermodesulfobacteriota</taxon>
        <taxon>Desulfovibrionia</taxon>
        <taxon>Desulfovibrionales</taxon>
        <taxon>Desulfovibrionaceae</taxon>
        <taxon>Alkalidesulfovibrio</taxon>
    </lineage>
</organism>
<dbReference type="eggNOG" id="COG2225">
    <property type="taxonomic scope" value="Bacteria"/>
</dbReference>
<feature type="binding site" evidence="10">
    <location>
        <position position="317"/>
    </location>
    <ligand>
        <name>acetyl-CoA</name>
        <dbReference type="ChEBI" id="CHEBI:57288"/>
    </ligand>
</feature>
<keyword evidence="8 10" id="KW-0558">Oxidation</keyword>
<feature type="domain" description="Malate synthase TIM barrel" evidence="14">
    <location>
        <begin position="341"/>
        <end position="576"/>
    </location>
</feature>
<evidence type="ECO:0000256" key="8">
    <source>
        <dbReference type="ARBA" id="ARBA00023097"/>
    </source>
</evidence>
<comment type="cofactor">
    <cofactor evidence="1 10">
        <name>Mg(2+)</name>
        <dbReference type="ChEBI" id="CHEBI:18420"/>
    </cofactor>
</comment>
<feature type="binding site" evidence="10">
    <location>
        <position position="118"/>
    </location>
    <ligand>
        <name>acetyl-CoA</name>
        <dbReference type="ChEBI" id="CHEBI:57288"/>
    </ligand>
</feature>
<comment type="subunit">
    <text evidence="10">Monomer.</text>
</comment>
<evidence type="ECO:0000256" key="13">
    <source>
        <dbReference type="RuleBase" id="RU003572"/>
    </source>
</evidence>
<dbReference type="Gene3D" id="3.20.20.360">
    <property type="entry name" value="Malate synthase, domain 3"/>
    <property type="match status" value="2"/>
</dbReference>
<keyword evidence="19" id="KW-1185">Reference proteome</keyword>
<reference evidence="18 19" key="1">
    <citation type="journal article" date="2013" name="Genome Announc.">
        <title>Draft genome sequences for three mercury-methylating, sulfate-reducing bacteria.</title>
        <authorList>
            <person name="Brown S.D."/>
            <person name="Hurt R.A.Jr."/>
            <person name="Gilmour C.C."/>
            <person name="Elias D.A."/>
        </authorList>
    </citation>
    <scope>NUCLEOTIDE SEQUENCE [LARGE SCALE GENOMIC DNA]</scope>
    <source>
        <strain evidence="18 19">DSM 16529</strain>
    </source>
</reference>
<dbReference type="Gene3D" id="1.20.1220.12">
    <property type="entry name" value="Malate synthase, domain III"/>
    <property type="match status" value="1"/>
</dbReference>
<dbReference type="Pfam" id="PF20658">
    <property type="entry name" value="MSG_insertion"/>
    <property type="match status" value="1"/>
</dbReference>
<dbReference type="EMBL" id="ATHI01000003">
    <property type="protein sequence ID" value="EPR35693.1"/>
    <property type="molecule type" value="Genomic_DNA"/>
</dbReference>
<dbReference type="AlphaFoldDB" id="S7UTN7"/>
<dbReference type="GO" id="GO:0004474">
    <property type="term" value="F:malate synthase activity"/>
    <property type="evidence" value="ECO:0007669"/>
    <property type="project" value="UniProtKB-UniRule"/>
</dbReference>
<comment type="subcellular location">
    <subcellularLocation>
        <location evidence="10 13">Cytoplasm</location>
    </subcellularLocation>
</comment>
<dbReference type="InterPro" id="IPR044856">
    <property type="entry name" value="Malate_synth_C_sf"/>
</dbReference>
<feature type="binding site" evidence="10">
    <location>
        <begin position="125"/>
        <end position="126"/>
    </location>
    <ligand>
        <name>acetyl-CoA</name>
        <dbReference type="ChEBI" id="CHEBI:57288"/>
    </ligand>
</feature>
<dbReference type="Pfam" id="PF20656">
    <property type="entry name" value="MS_N"/>
    <property type="match status" value="1"/>
</dbReference>
<gene>
    <name evidence="10" type="primary">glcB</name>
    <name evidence="18" type="ORF">dsat_2034</name>
</gene>
<comment type="pathway">
    <text evidence="10 13">Carbohydrate metabolism; glyoxylate cycle; (S)-malate from isocitrate: step 2/2.</text>
</comment>
<evidence type="ECO:0000256" key="7">
    <source>
        <dbReference type="ARBA" id="ARBA00022842"/>
    </source>
</evidence>
<feature type="binding site" evidence="10">
    <location>
        <begin position="461"/>
        <end position="464"/>
    </location>
    <ligand>
        <name>glyoxylate</name>
        <dbReference type="ChEBI" id="CHEBI:36655"/>
    </ligand>
</feature>
<dbReference type="GO" id="GO:0006099">
    <property type="term" value="P:tricarboxylic acid cycle"/>
    <property type="evidence" value="ECO:0007669"/>
    <property type="project" value="UniProtKB-KW"/>
</dbReference>
<keyword evidence="4 10" id="KW-0816">Tricarboxylic acid cycle</keyword>
<proteinExistence type="inferred from homology"/>
<feature type="binding site" evidence="10">
    <location>
        <position position="280"/>
    </location>
    <ligand>
        <name>acetyl-CoA</name>
        <dbReference type="ChEBI" id="CHEBI:57288"/>
    </ligand>
</feature>